<evidence type="ECO:0000256" key="1">
    <source>
        <dbReference type="SAM" id="MobiDB-lite"/>
    </source>
</evidence>
<comment type="caution">
    <text evidence="2">The sequence shown here is derived from an EMBL/GenBank/DDBJ whole genome shotgun (WGS) entry which is preliminary data.</text>
</comment>
<dbReference type="EMBL" id="SNRW01016054">
    <property type="protein sequence ID" value="KAA6369754.1"/>
    <property type="molecule type" value="Genomic_DNA"/>
</dbReference>
<accession>A0A5J4UHX7</accession>
<proteinExistence type="predicted"/>
<sequence length="167" mass="18959">MSNSDLIAITSKRTIMRITPIKGLKASHRQIIKIDEQPKQFTQEKKKIPKIAKILPIDKKTNYLPPSQQNLINQSSSYPINKIPQRSMKQKSLLDEMPPMGLPFSSVLSNIVSAQLGRSITNNQLSGEENNENENSDVQGDSYGMLKVNDKKKRKRNEDQSSSEYEE</sequence>
<reference evidence="2 3" key="1">
    <citation type="submission" date="2019-03" db="EMBL/GenBank/DDBJ databases">
        <title>Single cell metagenomics reveals metabolic interactions within the superorganism composed of flagellate Streblomastix strix and complex community of Bacteroidetes bacteria on its surface.</title>
        <authorList>
            <person name="Treitli S.C."/>
            <person name="Kolisko M."/>
            <person name="Husnik F."/>
            <person name="Keeling P."/>
            <person name="Hampl V."/>
        </authorList>
    </citation>
    <scope>NUCLEOTIDE SEQUENCE [LARGE SCALE GENOMIC DNA]</scope>
    <source>
        <strain evidence="2">ST1C</strain>
    </source>
</reference>
<organism evidence="2 3">
    <name type="scientific">Streblomastix strix</name>
    <dbReference type="NCBI Taxonomy" id="222440"/>
    <lineage>
        <taxon>Eukaryota</taxon>
        <taxon>Metamonada</taxon>
        <taxon>Preaxostyla</taxon>
        <taxon>Oxymonadida</taxon>
        <taxon>Streblomastigidae</taxon>
        <taxon>Streblomastix</taxon>
    </lineage>
</organism>
<gene>
    <name evidence="2" type="ORF">EZS28_034718</name>
</gene>
<name>A0A5J4UHX7_9EUKA</name>
<feature type="region of interest" description="Disordered" evidence="1">
    <location>
        <begin position="122"/>
        <end position="167"/>
    </location>
</feature>
<protein>
    <submittedName>
        <fullName evidence="2">Uncharacterized protein</fullName>
    </submittedName>
</protein>
<dbReference type="AlphaFoldDB" id="A0A5J4UHX7"/>
<evidence type="ECO:0000313" key="3">
    <source>
        <dbReference type="Proteomes" id="UP000324800"/>
    </source>
</evidence>
<dbReference type="Proteomes" id="UP000324800">
    <property type="component" value="Unassembled WGS sequence"/>
</dbReference>
<feature type="region of interest" description="Disordered" evidence="1">
    <location>
        <begin position="66"/>
        <end position="96"/>
    </location>
</feature>
<feature type="compositionally biased region" description="Polar residues" evidence="1">
    <location>
        <begin position="66"/>
        <end position="79"/>
    </location>
</feature>
<evidence type="ECO:0000313" key="2">
    <source>
        <dbReference type="EMBL" id="KAA6369754.1"/>
    </source>
</evidence>